<organism evidence="1 2">
    <name type="scientific">Chryseobacterium carnipullorum</name>
    <dbReference type="NCBI Taxonomy" id="1124835"/>
    <lineage>
        <taxon>Bacteria</taxon>
        <taxon>Pseudomonadati</taxon>
        <taxon>Bacteroidota</taxon>
        <taxon>Flavobacteriia</taxon>
        <taxon>Flavobacteriales</taxon>
        <taxon>Weeksellaceae</taxon>
        <taxon>Chryseobacterium group</taxon>
        <taxon>Chryseobacterium</taxon>
    </lineage>
</organism>
<proteinExistence type="predicted"/>
<dbReference type="RefSeq" id="WP_164466158.1">
    <property type="nucleotide sequence ID" value="NZ_CP033920.1"/>
</dbReference>
<dbReference type="EMBL" id="UFVQ01000003">
    <property type="protein sequence ID" value="STC94269.1"/>
    <property type="molecule type" value="Genomic_DNA"/>
</dbReference>
<reference evidence="1 2" key="1">
    <citation type="submission" date="2018-06" db="EMBL/GenBank/DDBJ databases">
        <authorList>
            <consortium name="Pathogen Informatics"/>
            <person name="Doyle S."/>
        </authorList>
    </citation>
    <scope>NUCLEOTIDE SEQUENCE [LARGE SCALE GENOMIC DNA]</scope>
    <source>
        <strain evidence="1 2">NCTC13533</strain>
    </source>
</reference>
<dbReference type="Proteomes" id="UP000255224">
    <property type="component" value="Unassembled WGS sequence"/>
</dbReference>
<name>A0A376DTS2_CHRCU</name>
<sequence length="56" mass="6435">MEKITDIAQAIKVHRNLELNTDADNTPVTTLMVKKRIFEFPIMKLNGSLNFIFEAI</sequence>
<evidence type="ECO:0000313" key="2">
    <source>
        <dbReference type="Proteomes" id="UP000255224"/>
    </source>
</evidence>
<evidence type="ECO:0000313" key="1">
    <source>
        <dbReference type="EMBL" id="STC94269.1"/>
    </source>
</evidence>
<dbReference type="AlphaFoldDB" id="A0A376DTS2"/>
<gene>
    <name evidence="1" type="ORF">NCTC13533_01492</name>
</gene>
<protein>
    <submittedName>
        <fullName evidence="1">Uncharacterized protein</fullName>
    </submittedName>
</protein>
<accession>A0A376DTS2</accession>